<proteinExistence type="predicted"/>
<dbReference type="Pfam" id="PF11697">
    <property type="entry name" value="DUF3293"/>
    <property type="match status" value="1"/>
</dbReference>
<sequence>MVVPTLGSLVSGVIARAVSKGPRVYVSDAEDGMSGNGTQDDARQDDPVALARAFASARYHAELGGEPLDFGVGECVPEIEERLPASEYAFITAWNPDAESQPLVENTRSDDALVARLDATGAPYRRTWAQAPDGGHREAGWLVAGLTAERADAIGRDFAQAGILAWRAAEPVRLHMLMPRPDGADLPHVDWIE</sequence>
<evidence type="ECO:0008006" key="3">
    <source>
        <dbReference type="Google" id="ProtNLM"/>
    </source>
</evidence>
<gene>
    <name evidence="1" type="ORF">GCM10008101_07490</name>
</gene>
<name>A0ABQ3BVD7_9GAMM</name>
<evidence type="ECO:0000313" key="1">
    <source>
        <dbReference type="EMBL" id="GGZ56572.1"/>
    </source>
</evidence>
<evidence type="ECO:0000313" key="2">
    <source>
        <dbReference type="Proteomes" id="UP000643403"/>
    </source>
</evidence>
<reference evidence="2" key="1">
    <citation type="journal article" date="2019" name="Int. J. Syst. Evol. Microbiol.">
        <title>The Global Catalogue of Microorganisms (GCM) 10K type strain sequencing project: providing services to taxonomists for standard genome sequencing and annotation.</title>
        <authorList>
            <consortium name="The Broad Institute Genomics Platform"/>
            <consortium name="The Broad Institute Genome Sequencing Center for Infectious Disease"/>
            <person name="Wu L."/>
            <person name="Ma J."/>
        </authorList>
    </citation>
    <scope>NUCLEOTIDE SEQUENCE [LARGE SCALE GENOMIC DNA]</scope>
    <source>
        <strain evidence="2">KCTC 22558</strain>
    </source>
</reference>
<dbReference type="InterPro" id="IPR021710">
    <property type="entry name" value="DUF3293"/>
</dbReference>
<dbReference type="EMBL" id="BMXY01000001">
    <property type="protein sequence ID" value="GGZ56572.1"/>
    <property type="molecule type" value="Genomic_DNA"/>
</dbReference>
<organism evidence="1 2">
    <name type="scientific">Cognatilysobacter xinjiangensis</name>
    <dbReference type="NCBI Taxonomy" id="546892"/>
    <lineage>
        <taxon>Bacteria</taxon>
        <taxon>Pseudomonadati</taxon>
        <taxon>Pseudomonadota</taxon>
        <taxon>Gammaproteobacteria</taxon>
        <taxon>Lysobacterales</taxon>
        <taxon>Lysobacteraceae</taxon>
        <taxon>Cognatilysobacter</taxon>
    </lineage>
</organism>
<dbReference type="Proteomes" id="UP000643403">
    <property type="component" value="Unassembled WGS sequence"/>
</dbReference>
<comment type="caution">
    <text evidence="1">The sequence shown here is derived from an EMBL/GenBank/DDBJ whole genome shotgun (WGS) entry which is preliminary data.</text>
</comment>
<keyword evidence="2" id="KW-1185">Reference proteome</keyword>
<accession>A0ABQ3BVD7</accession>
<protein>
    <recommendedName>
        <fullName evidence="3">DUF3293 domain-containing protein</fullName>
    </recommendedName>
</protein>